<evidence type="ECO:0000313" key="2">
    <source>
        <dbReference type="Proteomes" id="UP000604046"/>
    </source>
</evidence>
<accession>A0A812PLJ6</accession>
<dbReference type="AlphaFoldDB" id="A0A812PLJ6"/>
<evidence type="ECO:0000313" key="1">
    <source>
        <dbReference type="EMBL" id="CAE7355707.1"/>
    </source>
</evidence>
<dbReference type="EMBL" id="CAJNDS010002158">
    <property type="protein sequence ID" value="CAE7355707.1"/>
    <property type="molecule type" value="Genomic_DNA"/>
</dbReference>
<reference evidence="1" key="1">
    <citation type="submission" date="2021-02" db="EMBL/GenBank/DDBJ databases">
        <authorList>
            <person name="Dougan E. K."/>
            <person name="Rhodes N."/>
            <person name="Thang M."/>
            <person name="Chan C."/>
        </authorList>
    </citation>
    <scope>NUCLEOTIDE SEQUENCE</scope>
</reference>
<protein>
    <submittedName>
        <fullName evidence="1">Obr1 protein</fullName>
    </submittedName>
</protein>
<keyword evidence="2" id="KW-1185">Reference proteome</keyword>
<proteinExistence type="predicted"/>
<sequence length="1266" mass="135492">MDVFEALPAKQPPATEFRPISEGTPCQAKQADTGAEMEWVLDEVFDPPRRFQSSSSFPPEATAAVRAAPRQESELLGCLSCGSAVMATGTCGPYLQCKVAETVAEPLGKARPEFGFVLQQLDGLPLFTPAEPGHVHMVDEQFDPAKTFVCAPSFPKTSMAAVRLAPTPDSELVTTLPFGSQVQATASAGTYLQFRLQDACAEGGSKLVWVPRVLGDVVLFVEHKDPNSTDVDQGPSGLTAEAAICEQTDQINRFQQWWADGHGEAAAAGHSILSLVDRSVLQEVVSAGANYHNCLSADRLDGLQRLVTKSRKPGLDALRRALLTKGGAKSQARAVGTVLFKEALAIFTGPKTEKTGPLADDTGNPSVADATMPEQGCVGESQHEVILDEVYLPPRRFVCSAAFPQDATVAVRAVPDSAGDLLTSLPYGSEILAIGSRNSYLQFRLEDEAGSRLVWVPRVLGDLVLFVEQKDPKPTDADQGPSSLSAEAAICEQTNQINRFQQWWADGHGEAAAVGHSILSLVDRSVLQEVVSAGANYHNCLSADRLDGLQRLVTQSRKPGLDALRRALLTKGGAKSQARAVGTVLFKEALAIFTGPKTEKTGPLADDTGNPSVADATMPEQGCVGESQHEVILDEVYLPPRRFVCSDAFPQDATVAVRAVPDSAGDLLTSLPYGSEILAIGSRNSYLQFRLEDEAGSRLVWVPRVLGDLVLFVEQKDPKPMVADQGPSSLSAEAAICEQTNQINRFQQWWADGHGEAAAAGHSILSLVDRSVLQEVVSAGANYHNYLSADRLDGLQRLVDKSRKPGLDALRRALLTKGGAKSQARAVGTVLFKEALAIFTGPKTEKTGPLADDTGNPSVADATMPEQGCVGESQHEFILDEVYLPPRRFVCSDAFPQDATVAVRAVPDSAGDLLTSLPYGSEILAIGSRNSYLQFRLEDEAGSRLVWVPRVLGDLVLFVEQKDPKPMVADQGPSSLSAEAAICEQTNQINRFQQWWADGHGEAAAAGHSILSLVDRSVLQEVVSAGANYHNYLSADRLDGLQRLVDKSRKPGLDALRRALLTKGGAKSQARAVGTVLFKEALAIFTGPKTEKTGPLADDTGNTSVADATMPEQGCVGESQHEVILDEVYHPPRRFVCSDAFPAEATVAVRSGPTQESELLTCLPFGIEIFATGRSGDFLQFQLEECHGCYAYVPLVFQGHQLFVPKAPAAHAVPPAAPAEGGRVADLERRVAVQEQIIQGLQAELCSLRAHMSAIATAFGAFSPKL</sequence>
<name>A0A812PLJ6_9DINO</name>
<comment type="caution">
    <text evidence="1">The sequence shown here is derived from an EMBL/GenBank/DDBJ whole genome shotgun (WGS) entry which is preliminary data.</text>
</comment>
<organism evidence="1 2">
    <name type="scientific">Symbiodinium natans</name>
    <dbReference type="NCBI Taxonomy" id="878477"/>
    <lineage>
        <taxon>Eukaryota</taxon>
        <taxon>Sar</taxon>
        <taxon>Alveolata</taxon>
        <taxon>Dinophyceae</taxon>
        <taxon>Suessiales</taxon>
        <taxon>Symbiodiniaceae</taxon>
        <taxon>Symbiodinium</taxon>
    </lineage>
</organism>
<dbReference type="OrthoDB" id="430094at2759"/>
<dbReference type="Proteomes" id="UP000604046">
    <property type="component" value="Unassembled WGS sequence"/>
</dbReference>
<gene>
    <name evidence="1" type="primary">obr1</name>
    <name evidence="1" type="ORF">SNAT2548_LOCUS18911</name>
</gene>